<accession>A0ABP0YQU0</accession>
<dbReference type="Proteomes" id="UP001642487">
    <property type="component" value="Chromosome 4"/>
</dbReference>
<evidence type="ECO:0000313" key="2">
    <source>
        <dbReference type="EMBL" id="CAK9320872.1"/>
    </source>
</evidence>
<dbReference type="PANTHER" id="PTHR36393:SF1">
    <property type="entry name" value="SULFATE ADENYLYLTRANSFERASE SUBUNIT"/>
    <property type="match status" value="1"/>
</dbReference>
<keyword evidence="1" id="KW-1133">Transmembrane helix</keyword>
<evidence type="ECO:0000256" key="1">
    <source>
        <dbReference type="SAM" id="Phobius"/>
    </source>
</evidence>
<evidence type="ECO:0000313" key="3">
    <source>
        <dbReference type="Proteomes" id="UP001642487"/>
    </source>
</evidence>
<protein>
    <submittedName>
        <fullName evidence="2">Uncharacterized protein</fullName>
    </submittedName>
</protein>
<proteinExistence type="predicted"/>
<gene>
    <name evidence="2" type="ORF">CITCOLO1_LOCUS12928</name>
</gene>
<name>A0ABP0YQU0_9ROSI</name>
<sequence length="473" mass="52754">MAVYSLANSIHFHIPNTFSNSTSNNFNATTSLSTCVSPVLSVNRRGSLCVKCYGSVKPENKNHDENDPLETINKLYKTIKKKDIVELSNVIADQYPHIFYSISFLQTNLKMWNMVSNIIRGLQDSLVFSVQPTTKDGSMVGIKWRVGWHKPLIESENGVNIHSHHIYTGKLLIGNFEILLDPLLQLWPTRTMKWNEESKSKEKRIASMCLGVFLLLVSLFFIPLNAKQTQNPEAKASARLSSPTLPIAFESAEAGFYRPGDAKTMLQVLNLRPPTPILALSTSISDDPTYSALPLLRPRNATHNWALLQSNLKCNGRFSCLFSDNRREEQARKALESALGGKKNEFEKWNNEIKKREEIGGGGGGRGGWFGSGGWFGWSDDQFWPEAQQTSLAVLGIIVMYLIVAKGELLLAVVFNPLLYALRGTRNGLTFVTSKILRKTSASNSTEFEAISNKQVSGHVSAKERVARKWGSD</sequence>
<organism evidence="2 3">
    <name type="scientific">Citrullus colocynthis</name>
    <name type="common">colocynth</name>
    <dbReference type="NCBI Taxonomy" id="252529"/>
    <lineage>
        <taxon>Eukaryota</taxon>
        <taxon>Viridiplantae</taxon>
        <taxon>Streptophyta</taxon>
        <taxon>Embryophyta</taxon>
        <taxon>Tracheophyta</taxon>
        <taxon>Spermatophyta</taxon>
        <taxon>Magnoliopsida</taxon>
        <taxon>eudicotyledons</taxon>
        <taxon>Gunneridae</taxon>
        <taxon>Pentapetalae</taxon>
        <taxon>rosids</taxon>
        <taxon>fabids</taxon>
        <taxon>Cucurbitales</taxon>
        <taxon>Cucurbitaceae</taxon>
        <taxon>Benincaseae</taxon>
        <taxon>Citrullus</taxon>
    </lineage>
</organism>
<feature type="transmembrane region" description="Helical" evidence="1">
    <location>
        <begin position="205"/>
        <end position="224"/>
    </location>
</feature>
<keyword evidence="3" id="KW-1185">Reference proteome</keyword>
<dbReference type="EMBL" id="OZ021738">
    <property type="protein sequence ID" value="CAK9320872.1"/>
    <property type="molecule type" value="Genomic_DNA"/>
</dbReference>
<keyword evidence="1" id="KW-0472">Membrane</keyword>
<reference evidence="2 3" key="1">
    <citation type="submission" date="2024-03" db="EMBL/GenBank/DDBJ databases">
        <authorList>
            <person name="Gkanogiannis A."/>
            <person name="Becerra Lopez-Lavalle L."/>
        </authorList>
    </citation>
    <scope>NUCLEOTIDE SEQUENCE [LARGE SCALE GENOMIC DNA]</scope>
</reference>
<dbReference type="PANTHER" id="PTHR36393">
    <property type="entry name" value="SULFATE ADENYLYLTRANSFERASE SUBUNIT"/>
    <property type="match status" value="1"/>
</dbReference>
<feature type="transmembrane region" description="Helical" evidence="1">
    <location>
        <begin position="392"/>
        <end position="419"/>
    </location>
</feature>
<keyword evidence="1" id="KW-0812">Transmembrane</keyword>